<dbReference type="GO" id="GO:0005524">
    <property type="term" value="F:ATP binding"/>
    <property type="evidence" value="ECO:0007669"/>
    <property type="project" value="UniProtKB-UniRule"/>
</dbReference>
<evidence type="ECO:0000256" key="3">
    <source>
        <dbReference type="ARBA" id="ARBA00022763"/>
    </source>
</evidence>
<feature type="region of interest" description="Disordered" evidence="16">
    <location>
        <begin position="934"/>
        <end position="994"/>
    </location>
</feature>
<dbReference type="GO" id="GO:0033202">
    <property type="term" value="C:DNA helicase complex"/>
    <property type="evidence" value="ECO:0007669"/>
    <property type="project" value="TreeGrafter"/>
</dbReference>
<dbReference type="GO" id="GO:0003677">
    <property type="term" value="F:DNA binding"/>
    <property type="evidence" value="ECO:0007669"/>
    <property type="project" value="UniProtKB-KW"/>
</dbReference>
<dbReference type="EMBL" id="AONQ01000069">
    <property type="protein sequence ID" value="EME68349.1"/>
    <property type="molecule type" value="Genomic_DNA"/>
</dbReference>
<dbReference type="Pfam" id="PF13361">
    <property type="entry name" value="UvrD_C"/>
    <property type="match status" value="1"/>
</dbReference>
<evidence type="ECO:0000256" key="10">
    <source>
        <dbReference type="ARBA" id="ARBA00023235"/>
    </source>
</evidence>
<reference evidence="19 20" key="1">
    <citation type="journal article" date="2014" name="Genome Announc.">
        <title>Draft Genome Sequence of Magnetospirillum sp. Strain SO-1, a Freshwater Magnetotactic Bacterium Isolated from the Ol'khovka River, Russia.</title>
        <authorList>
            <person name="Grouzdev D.S."/>
            <person name="Dziuba M.V."/>
            <person name="Sukhacheva M.S."/>
            <person name="Mardanov A.V."/>
            <person name="Beletskiy A.V."/>
            <person name="Kuznetsov B.B."/>
            <person name="Skryabin K.G."/>
        </authorList>
    </citation>
    <scope>NUCLEOTIDE SEQUENCE [LARGE SCALE GENOMIC DNA]</scope>
    <source>
        <strain evidence="19 20">SO-1</strain>
    </source>
</reference>
<dbReference type="GO" id="GO:0043138">
    <property type="term" value="F:3'-5' DNA helicase activity"/>
    <property type="evidence" value="ECO:0007669"/>
    <property type="project" value="UniProtKB-EC"/>
</dbReference>
<evidence type="ECO:0000256" key="12">
    <source>
        <dbReference type="ARBA" id="ARBA00034808"/>
    </source>
</evidence>
<evidence type="ECO:0000256" key="6">
    <source>
        <dbReference type="ARBA" id="ARBA00022839"/>
    </source>
</evidence>
<dbReference type="InterPro" id="IPR038726">
    <property type="entry name" value="PDDEXK_AddAB-type"/>
</dbReference>
<keyword evidence="20" id="KW-1185">Reference proteome</keyword>
<evidence type="ECO:0000256" key="11">
    <source>
        <dbReference type="ARBA" id="ARBA00034617"/>
    </source>
</evidence>
<dbReference type="GO" id="GO:0000725">
    <property type="term" value="P:recombinational repair"/>
    <property type="evidence" value="ECO:0007669"/>
    <property type="project" value="TreeGrafter"/>
</dbReference>
<evidence type="ECO:0000256" key="4">
    <source>
        <dbReference type="ARBA" id="ARBA00022801"/>
    </source>
</evidence>
<dbReference type="PROSITE" id="PS51198">
    <property type="entry name" value="UVRD_HELICASE_ATP_BIND"/>
    <property type="match status" value="1"/>
</dbReference>
<evidence type="ECO:0000256" key="9">
    <source>
        <dbReference type="ARBA" id="ARBA00023204"/>
    </source>
</evidence>
<dbReference type="PROSITE" id="PS51217">
    <property type="entry name" value="UVRD_HELICASE_CTER"/>
    <property type="match status" value="1"/>
</dbReference>
<evidence type="ECO:0000256" key="1">
    <source>
        <dbReference type="ARBA" id="ARBA00022722"/>
    </source>
</evidence>
<keyword evidence="3" id="KW-0227">DNA damage</keyword>
<evidence type="ECO:0000256" key="15">
    <source>
        <dbReference type="PROSITE-ProRule" id="PRU00560"/>
    </source>
</evidence>
<keyword evidence="5 15" id="KW-0347">Helicase</keyword>
<feature type="binding site" evidence="15">
    <location>
        <begin position="34"/>
        <end position="41"/>
    </location>
    <ligand>
        <name>ATP</name>
        <dbReference type="ChEBI" id="CHEBI:30616"/>
    </ligand>
</feature>
<dbReference type="InterPro" id="IPR011335">
    <property type="entry name" value="Restrct_endonuc-II-like"/>
</dbReference>
<dbReference type="Proteomes" id="UP000011744">
    <property type="component" value="Unassembled WGS sequence"/>
</dbReference>
<feature type="compositionally biased region" description="Pro residues" evidence="16">
    <location>
        <begin position="962"/>
        <end position="971"/>
    </location>
</feature>
<dbReference type="PANTHER" id="PTHR11070:SF2">
    <property type="entry name" value="ATP-DEPENDENT DNA HELICASE SRS2"/>
    <property type="match status" value="1"/>
</dbReference>
<organism evidence="19 20">
    <name type="scientific">Paramagnetospirillum caucaseum</name>
    <dbReference type="NCBI Taxonomy" id="1244869"/>
    <lineage>
        <taxon>Bacteria</taxon>
        <taxon>Pseudomonadati</taxon>
        <taxon>Pseudomonadota</taxon>
        <taxon>Alphaproteobacteria</taxon>
        <taxon>Rhodospirillales</taxon>
        <taxon>Magnetospirillaceae</taxon>
        <taxon>Paramagnetospirillum</taxon>
    </lineage>
</organism>
<keyword evidence="10" id="KW-0413">Isomerase</keyword>
<evidence type="ECO:0000256" key="16">
    <source>
        <dbReference type="SAM" id="MobiDB-lite"/>
    </source>
</evidence>
<dbReference type="STRING" id="1244869.H261_18862"/>
<comment type="caution">
    <text evidence="19">The sequence shown here is derived from an EMBL/GenBank/DDBJ whole genome shotgun (WGS) entry which is preliminary data.</text>
</comment>
<feature type="domain" description="UvrD-like helicase ATP-binding" evidence="17">
    <location>
        <begin position="13"/>
        <end position="496"/>
    </location>
</feature>
<keyword evidence="8" id="KW-0238">DNA-binding</keyword>
<dbReference type="Pfam" id="PF00580">
    <property type="entry name" value="UvrD-helicase"/>
    <property type="match status" value="2"/>
</dbReference>
<dbReference type="RefSeq" id="WP_008620654.1">
    <property type="nucleotide sequence ID" value="NZ_AONQ01000069.1"/>
</dbReference>
<dbReference type="PATRIC" id="fig|1244869.3.peg.3771"/>
<dbReference type="EC" id="5.6.2.4" evidence="12"/>
<dbReference type="InterPro" id="IPR011604">
    <property type="entry name" value="PDDEXK-like_dom_sf"/>
</dbReference>
<dbReference type="Gene3D" id="3.40.50.300">
    <property type="entry name" value="P-loop containing nucleotide triphosphate hydrolases"/>
    <property type="match status" value="4"/>
</dbReference>
<evidence type="ECO:0000256" key="2">
    <source>
        <dbReference type="ARBA" id="ARBA00022741"/>
    </source>
</evidence>
<proteinExistence type="predicted"/>
<evidence type="ECO:0000256" key="14">
    <source>
        <dbReference type="ARBA" id="ARBA00048988"/>
    </source>
</evidence>
<dbReference type="SUPFAM" id="SSF52980">
    <property type="entry name" value="Restriction endonuclease-like"/>
    <property type="match status" value="1"/>
</dbReference>
<keyword evidence="2 15" id="KW-0547">Nucleotide-binding</keyword>
<keyword evidence="9" id="KW-0234">DNA repair</keyword>
<dbReference type="OrthoDB" id="9810135at2"/>
<dbReference type="Gene3D" id="1.10.486.10">
    <property type="entry name" value="PCRA, domain 4"/>
    <property type="match status" value="1"/>
</dbReference>
<dbReference type="InterPro" id="IPR014016">
    <property type="entry name" value="UvrD-like_ATP-bd"/>
</dbReference>
<evidence type="ECO:0000313" key="19">
    <source>
        <dbReference type="EMBL" id="EME68349.1"/>
    </source>
</evidence>
<comment type="catalytic activity">
    <reaction evidence="14">
        <text>ATP + H2O = ADP + phosphate + H(+)</text>
        <dbReference type="Rhea" id="RHEA:13065"/>
        <dbReference type="ChEBI" id="CHEBI:15377"/>
        <dbReference type="ChEBI" id="CHEBI:15378"/>
        <dbReference type="ChEBI" id="CHEBI:30616"/>
        <dbReference type="ChEBI" id="CHEBI:43474"/>
        <dbReference type="ChEBI" id="CHEBI:456216"/>
        <dbReference type="EC" id="5.6.2.4"/>
    </reaction>
</comment>
<evidence type="ECO:0000259" key="17">
    <source>
        <dbReference type="PROSITE" id="PS51198"/>
    </source>
</evidence>
<dbReference type="SUPFAM" id="SSF52540">
    <property type="entry name" value="P-loop containing nucleoside triphosphate hydrolases"/>
    <property type="match status" value="1"/>
</dbReference>
<dbReference type="InterPro" id="IPR014151">
    <property type="entry name" value="DNA_helicase_AddA"/>
</dbReference>
<dbReference type="GO" id="GO:0004527">
    <property type="term" value="F:exonuclease activity"/>
    <property type="evidence" value="ECO:0007669"/>
    <property type="project" value="UniProtKB-KW"/>
</dbReference>
<keyword evidence="6" id="KW-0269">Exonuclease</keyword>
<accession>M3A778</accession>
<dbReference type="eggNOG" id="COG1074">
    <property type="taxonomic scope" value="Bacteria"/>
</dbReference>
<dbReference type="NCBIfam" id="TIGR02784">
    <property type="entry name" value="addA_alphas"/>
    <property type="match status" value="1"/>
</dbReference>
<dbReference type="Gene3D" id="3.90.320.10">
    <property type="match status" value="1"/>
</dbReference>
<feature type="domain" description="UvrD-like helicase C-terminal" evidence="18">
    <location>
        <begin position="529"/>
        <end position="802"/>
    </location>
</feature>
<dbReference type="GO" id="GO:0005829">
    <property type="term" value="C:cytosol"/>
    <property type="evidence" value="ECO:0007669"/>
    <property type="project" value="TreeGrafter"/>
</dbReference>
<dbReference type="InterPro" id="IPR000212">
    <property type="entry name" value="DNA_helicase_UvrD/REP"/>
</dbReference>
<dbReference type="PANTHER" id="PTHR11070">
    <property type="entry name" value="UVRD / RECB / PCRA DNA HELICASE FAMILY MEMBER"/>
    <property type="match status" value="1"/>
</dbReference>
<dbReference type="InterPro" id="IPR014017">
    <property type="entry name" value="DNA_helicase_UvrD-like_C"/>
</dbReference>
<dbReference type="InterPro" id="IPR027417">
    <property type="entry name" value="P-loop_NTPase"/>
</dbReference>
<keyword evidence="7 15" id="KW-0067">ATP-binding</keyword>
<dbReference type="AlphaFoldDB" id="M3A778"/>
<gene>
    <name evidence="19" type="ORF">H261_18862</name>
</gene>
<evidence type="ECO:0000313" key="20">
    <source>
        <dbReference type="Proteomes" id="UP000011744"/>
    </source>
</evidence>
<evidence type="ECO:0000259" key="18">
    <source>
        <dbReference type="PROSITE" id="PS51217"/>
    </source>
</evidence>
<evidence type="ECO:0000256" key="7">
    <source>
        <dbReference type="ARBA" id="ARBA00022840"/>
    </source>
</evidence>
<keyword evidence="4 15" id="KW-0378">Hydrolase</keyword>
<evidence type="ECO:0000256" key="5">
    <source>
        <dbReference type="ARBA" id="ARBA00022806"/>
    </source>
</evidence>
<comment type="catalytic activity">
    <reaction evidence="11">
        <text>Couples ATP hydrolysis with the unwinding of duplex DNA by translocating in the 3'-5' direction.</text>
        <dbReference type="EC" id="5.6.2.4"/>
    </reaction>
</comment>
<evidence type="ECO:0000256" key="13">
    <source>
        <dbReference type="ARBA" id="ARBA00034923"/>
    </source>
</evidence>
<dbReference type="Pfam" id="PF12705">
    <property type="entry name" value="PDDEXK_1"/>
    <property type="match status" value="1"/>
</dbReference>
<evidence type="ECO:0000256" key="8">
    <source>
        <dbReference type="ARBA" id="ARBA00023125"/>
    </source>
</evidence>
<name>M3A778_9PROT</name>
<keyword evidence="1" id="KW-0540">Nuclease</keyword>
<protein>
    <recommendedName>
        <fullName evidence="12">DNA 3'-5' helicase</fullName>
        <ecNumber evidence="12">5.6.2.4</ecNumber>
    </recommendedName>
    <alternativeName>
        <fullName evidence="13">DNA 3'-5' helicase II</fullName>
    </alternativeName>
</protein>
<sequence length="1159" mass="125552">MTEAPTLSPSLLSQDADRRQRRAADAGASVWVAASAGTGKTKVLTDRVLTLLLAGTPPHKILCLTFTKAAAAEMSNRIAGRLGKWATARDEDLAGDLERLLGRPPTEGEMTGARRLFAGLLDAPGGMHMETIHAFCQSLLRRFPLEAGVAPHFQVMDDRDSGELLDSAKLEVLAQAREGKGALGRALSLVTARVHETAFPELMGELTAERGRLERLFDRHGGVDGALAALRVRLGLDDGDTPDSLLAWAAIEAHFDGEALRAAVTALLSGSESDRKRGEAMARWLAGPAERQEGFAVWCAQFLTAEGGIRKTLATKAVRDGFPGVEAALLAEAERLFRLTGRLKAARIAEATGALLTLGGALLDGYRRAKARRALMDYDDLILGARDLLARPGVAPWVLFKLDGGIDHVLIDEAQDTNPDQWAVVEKLTEEFFAGRGARESLRTVFAVGDAKQSIYSFQRADPREFERMRATFAAHVPAAGGVWDEVALNLSFRSAAAVLDAVNAVFAPGRPGRDGVAGDEDITHLPHRTGQAGRVEVWPAVEPRPADEAPAWKPPVERIRGDSPRTRLARLVAGRIRAMIDGERLESRGRPVRAGDVLVLVRRRGGFVEDLVRELKAGKVEVAGADRMVLTEQMAVMDLMALGNFLLLPEDDLTLATVLKGPLVGLSEDQLFTLAHHRAKDMGLWEALRQGVADGGGVFEAAFRQLSDLLAQADRISPHALYARVLGPLGGRRRLLARLGLEAEDAIDEFMALTLAFERAHPPSLQGFLHWLEAGALEIKRDLEQAGRDAVRIMTVHGSKGLQAPVVFLPDTMQVPVRSPRLLWLGDGADELPAWPPRAEDMDDVCRRGAEARKLAREREYRRLLYVAMTRAEDRLIVCGWRGLKAAPETCWHALVHGALAATAAEYADPFLARAGETAEGPVLVLANPQTAAVQGEGGGGPGGRPSSPLPDWALAAAEPEPVPPRPLAPSRPEGEEPPVRSPLAEADGKPRWQRGKLVHRLLQTVPDLPQAERSRAMLRFLARPAWGLETREQLAIANEVSDILDHPGLAGLFGPDSRAEVPLVGRIGNRVVSGRVDRLAVGESEVVVADYKTNRRPPATPDEVPDLYVRQMAAYRLALACIYPGRRVRCVLVWTDGPRLTEIEPARLDDALAGLVE</sequence>